<feature type="compositionally biased region" description="Low complexity" evidence="11">
    <location>
        <begin position="359"/>
        <end position="390"/>
    </location>
</feature>
<dbReference type="SUPFAM" id="SSF56112">
    <property type="entry name" value="Protein kinase-like (PK-like)"/>
    <property type="match status" value="1"/>
</dbReference>
<feature type="binding site" evidence="7">
    <location>
        <begin position="154"/>
        <end position="155"/>
    </location>
    <ligand>
        <name>ATP</name>
        <dbReference type="ChEBI" id="CHEBI:30616"/>
    </ligand>
</feature>
<gene>
    <name evidence="13" type="ORF">GSI_02920</name>
</gene>
<evidence type="ECO:0000256" key="7">
    <source>
        <dbReference type="PIRSR" id="PIRSR630616-2"/>
    </source>
</evidence>
<evidence type="ECO:0000256" key="2">
    <source>
        <dbReference type="ARBA" id="ARBA00022679"/>
    </source>
</evidence>
<feature type="region of interest" description="Disordered" evidence="11">
    <location>
        <begin position="411"/>
        <end position="430"/>
    </location>
</feature>
<dbReference type="Proteomes" id="UP000230002">
    <property type="component" value="Unassembled WGS sequence"/>
</dbReference>
<dbReference type="Gene3D" id="1.10.510.10">
    <property type="entry name" value="Transferase(Phosphotransferase) domain 1"/>
    <property type="match status" value="1"/>
</dbReference>
<feature type="region of interest" description="Disordered" evidence="11">
    <location>
        <begin position="304"/>
        <end position="402"/>
    </location>
</feature>
<evidence type="ECO:0000256" key="6">
    <source>
        <dbReference type="PIRSR" id="PIRSR630616-1"/>
    </source>
</evidence>
<keyword evidence="5 7" id="KW-0067">ATP-binding</keyword>
<keyword evidence="3 7" id="KW-0547">Nucleotide-binding</keyword>
<comment type="caution">
    <text evidence="13">The sequence shown here is derived from an EMBL/GenBank/DDBJ whole genome shotgun (WGS) entry which is preliminary data.</text>
</comment>
<dbReference type="PROSITE" id="PS50011">
    <property type="entry name" value="PROTEIN_KINASE_DOM"/>
    <property type="match status" value="1"/>
</dbReference>
<dbReference type="PROSITE" id="PS00108">
    <property type="entry name" value="PROTEIN_KINASE_ST"/>
    <property type="match status" value="1"/>
</dbReference>
<feature type="binding site" evidence="7">
    <location>
        <position position="169"/>
    </location>
    <ligand>
        <name>ATP</name>
        <dbReference type="ChEBI" id="CHEBI:30616"/>
    </ligand>
</feature>
<sequence>MSTAAAAAMPDLTGCTVDGRFRLTRMLGSGTYGVVYEAIDTHASSAGAPATRAIKITRKADRKKHELAAARREIALHGLVSNHPNVVTVHDAYEDDNYFYLVMDFCTGGDLFEPICRQVYVGNDALVRRAFLSLIDAVEACHSLRIYHRDLKPENILVSDDRSQVFLADFGLATNQPIVQEFYCGTAAYMSPECIGHLSGFRPYYTAFSDIWSLGVILVNMISGRNPWEKATLTDPCFVQYVENPDFLFDALAISEGVNDILRHIFLLNPLARLSLQQLRLAILRLDTFFRQEDELSVVESYARAPAPQEQQQQRAAPAAAPSRPVTACRPSNVVSPQPHCDAHASRPPSPHSPTVQRPPGLSSLPSLGGEGRSTGSQSTVGSSGSGASSQEDSMVVTPENSAVGVVVRSNLNEEEEEAQEEARRIAGADSHRIRLEDTKVPVAEFLFPRLDMNVRHDHDHS</sequence>
<evidence type="ECO:0000313" key="14">
    <source>
        <dbReference type="Proteomes" id="UP000230002"/>
    </source>
</evidence>
<dbReference type="InterPro" id="IPR000719">
    <property type="entry name" value="Prot_kinase_dom"/>
</dbReference>
<dbReference type="GO" id="GO:0004674">
    <property type="term" value="F:protein serine/threonine kinase activity"/>
    <property type="evidence" value="ECO:0007669"/>
    <property type="project" value="UniProtKB-KW"/>
</dbReference>
<dbReference type="InterPro" id="IPR008271">
    <property type="entry name" value="Ser/Thr_kinase_AS"/>
</dbReference>
<evidence type="ECO:0000259" key="12">
    <source>
        <dbReference type="PROSITE" id="PS50011"/>
    </source>
</evidence>
<feature type="compositionally biased region" description="Low complexity" evidence="11">
    <location>
        <begin position="304"/>
        <end position="325"/>
    </location>
</feature>
<dbReference type="PROSITE" id="PS00107">
    <property type="entry name" value="PROTEIN_KINASE_ATP"/>
    <property type="match status" value="1"/>
</dbReference>
<dbReference type="InterPro" id="IPR011009">
    <property type="entry name" value="Kinase-like_dom_sf"/>
</dbReference>
<accession>A0A2G8SMZ5</accession>
<dbReference type="EMBL" id="AYKW01000004">
    <property type="protein sequence ID" value="PIL35131.1"/>
    <property type="molecule type" value="Genomic_DNA"/>
</dbReference>
<protein>
    <submittedName>
        <fullName evidence="13">Transporter</fullName>
    </submittedName>
</protein>
<dbReference type="PANTHER" id="PTHR24350">
    <property type="entry name" value="SERINE/THREONINE-PROTEIN KINASE IAL-RELATED"/>
    <property type="match status" value="1"/>
</dbReference>
<keyword evidence="2" id="KW-0808">Transferase</keyword>
<evidence type="ECO:0000256" key="4">
    <source>
        <dbReference type="ARBA" id="ARBA00022777"/>
    </source>
</evidence>
<evidence type="ECO:0000256" key="10">
    <source>
        <dbReference type="RuleBase" id="RU000304"/>
    </source>
</evidence>
<proteinExistence type="inferred from homology"/>
<dbReference type="Pfam" id="PF00069">
    <property type="entry name" value="Pkinase"/>
    <property type="match status" value="1"/>
</dbReference>
<feature type="binding site" evidence="7 9">
    <location>
        <position position="55"/>
    </location>
    <ligand>
        <name>ATP</name>
        <dbReference type="ChEBI" id="CHEBI:30616"/>
    </ligand>
</feature>
<dbReference type="InterPro" id="IPR030616">
    <property type="entry name" value="Aur-like"/>
</dbReference>
<dbReference type="AlphaFoldDB" id="A0A2G8SMZ5"/>
<dbReference type="STRING" id="1077348.A0A2G8SMZ5"/>
<evidence type="ECO:0000256" key="11">
    <source>
        <dbReference type="SAM" id="MobiDB-lite"/>
    </source>
</evidence>
<evidence type="ECO:0000256" key="1">
    <source>
        <dbReference type="ARBA" id="ARBA00022527"/>
    </source>
</evidence>
<feature type="active site" description="Proton acceptor" evidence="6">
    <location>
        <position position="150"/>
    </location>
</feature>
<keyword evidence="14" id="KW-1185">Reference proteome</keyword>
<evidence type="ECO:0000313" key="13">
    <source>
        <dbReference type="EMBL" id="PIL35131.1"/>
    </source>
</evidence>
<dbReference type="OrthoDB" id="541276at2759"/>
<keyword evidence="1 10" id="KW-0723">Serine/threonine-protein kinase</keyword>
<keyword evidence="4" id="KW-0418">Kinase</keyword>
<dbReference type="SMART" id="SM00220">
    <property type="entry name" value="S_TKc"/>
    <property type="match status" value="1"/>
</dbReference>
<dbReference type="InterPro" id="IPR017441">
    <property type="entry name" value="Protein_kinase_ATP_BS"/>
</dbReference>
<feature type="compositionally biased region" description="Basic and acidic residues" evidence="11">
    <location>
        <begin position="421"/>
        <end position="430"/>
    </location>
</feature>
<comment type="similarity">
    <text evidence="10">Belongs to the protein kinase superfamily.</text>
</comment>
<feature type="domain" description="Protein kinase" evidence="12">
    <location>
        <begin position="21"/>
        <end position="290"/>
    </location>
</feature>
<organism evidence="13 14">
    <name type="scientific">Ganoderma sinense ZZ0214-1</name>
    <dbReference type="NCBI Taxonomy" id="1077348"/>
    <lineage>
        <taxon>Eukaryota</taxon>
        <taxon>Fungi</taxon>
        <taxon>Dikarya</taxon>
        <taxon>Basidiomycota</taxon>
        <taxon>Agaricomycotina</taxon>
        <taxon>Agaricomycetes</taxon>
        <taxon>Polyporales</taxon>
        <taxon>Polyporaceae</taxon>
        <taxon>Ganoderma</taxon>
    </lineage>
</organism>
<evidence type="ECO:0000256" key="3">
    <source>
        <dbReference type="ARBA" id="ARBA00022741"/>
    </source>
</evidence>
<reference evidence="13 14" key="1">
    <citation type="journal article" date="2015" name="Sci. Rep.">
        <title>Chromosome-level genome map provides insights into diverse defense mechanisms in the medicinal fungus Ganoderma sinense.</title>
        <authorList>
            <person name="Zhu Y."/>
            <person name="Xu J."/>
            <person name="Sun C."/>
            <person name="Zhou S."/>
            <person name="Xu H."/>
            <person name="Nelson D.R."/>
            <person name="Qian J."/>
            <person name="Song J."/>
            <person name="Luo H."/>
            <person name="Xiang L."/>
            <person name="Li Y."/>
            <person name="Xu Z."/>
            <person name="Ji A."/>
            <person name="Wang L."/>
            <person name="Lu S."/>
            <person name="Hayward A."/>
            <person name="Sun W."/>
            <person name="Li X."/>
            <person name="Schwartz D.C."/>
            <person name="Wang Y."/>
            <person name="Chen S."/>
        </authorList>
    </citation>
    <scope>NUCLEOTIDE SEQUENCE [LARGE SCALE GENOMIC DNA]</scope>
    <source>
        <strain evidence="13 14">ZZ0214-1</strain>
    </source>
</reference>
<feature type="cross-link" description="Glycyl lysine isopeptide (Lys-Gly) (interchain with G-Cter in SUMO2)" evidence="8">
    <location>
        <position position="152"/>
    </location>
</feature>
<dbReference type="GO" id="GO:0005524">
    <property type="term" value="F:ATP binding"/>
    <property type="evidence" value="ECO:0007669"/>
    <property type="project" value="UniProtKB-UniRule"/>
</dbReference>
<evidence type="ECO:0000256" key="9">
    <source>
        <dbReference type="PROSITE-ProRule" id="PRU10141"/>
    </source>
</evidence>
<name>A0A2G8SMZ5_9APHY</name>
<evidence type="ECO:0000256" key="5">
    <source>
        <dbReference type="ARBA" id="ARBA00022840"/>
    </source>
</evidence>
<evidence type="ECO:0000256" key="8">
    <source>
        <dbReference type="PIRSR" id="PIRSR630616-3"/>
    </source>
</evidence>